<proteinExistence type="predicted"/>
<dbReference type="Proteomes" id="UP000578531">
    <property type="component" value="Unassembled WGS sequence"/>
</dbReference>
<name>A0A8H6G3Q7_9LECA</name>
<sequence>MSSGLQLPGAPSYASRLRGEAPPHKSSRIGKSGGMPPPKPPSALQNMNNNANMSSNTGKYLPSTPSNLGMYSQAHTKTQKPVTTDRRLPSDDSGKDNAAVRTKSRLPEDGSWKNDAASTVQTRSRLSRLPEDGSWRNVSAKDQNIAVSSKEELRPRPDGQQGIVDSMASLSISPSKKAEPMPVGRCLDWERPVFTSSASSKVSKYLPRSDRDHPKPTPSAYSISYKRRYNQTPMEKATYREYLPFLKSEFKVGMIIRMNIHESDFKGTSKAAIAQASQASTLVDGGRGDKRRKEHRHHGDFGPIYSENRIFFVVNVAEDVFTAIPLFTHEGKGLANVLDKKSWVSVEDHRQLGKCIQQSEHQPLRTVFLSPECDKLDPVSAAWIPYALPCRYDVPVAYQGKLDKASARRLVRLHRESWIDEESYED</sequence>
<dbReference type="GeneID" id="59283243"/>
<feature type="compositionally biased region" description="Polar residues" evidence="1">
    <location>
        <begin position="136"/>
        <end position="147"/>
    </location>
</feature>
<accession>A0A8H6G3Q7</accession>
<dbReference type="OrthoDB" id="3438983at2759"/>
<dbReference type="RefSeq" id="XP_037169230.1">
    <property type="nucleotide sequence ID" value="XM_037303508.1"/>
</dbReference>
<organism evidence="2 3">
    <name type="scientific">Letharia columbiana</name>
    <dbReference type="NCBI Taxonomy" id="112416"/>
    <lineage>
        <taxon>Eukaryota</taxon>
        <taxon>Fungi</taxon>
        <taxon>Dikarya</taxon>
        <taxon>Ascomycota</taxon>
        <taxon>Pezizomycotina</taxon>
        <taxon>Lecanoromycetes</taxon>
        <taxon>OSLEUM clade</taxon>
        <taxon>Lecanoromycetidae</taxon>
        <taxon>Lecanorales</taxon>
        <taxon>Lecanorineae</taxon>
        <taxon>Parmeliaceae</taxon>
        <taxon>Letharia</taxon>
    </lineage>
</organism>
<protein>
    <submittedName>
        <fullName evidence="2">Uncharacterized protein</fullName>
    </submittedName>
</protein>
<comment type="caution">
    <text evidence="2">The sequence shown here is derived from an EMBL/GenBank/DDBJ whole genome shotgun (WGS) entry which is preliminary data.</text>
</comment>
<evidence type="ECO:0000313" key="2">
    <source>
        <dbReference type="EMBL" id="KAF6239961.1"/>
    </source>
</evidence>
<feature type="compositionally biased region" description="Polar residues" evidence="1">
    <location>
        <begin position="63"/>
        <end position="82"/>
    </location>
</feature>
<feature type="region of interest" description="Disordered" evidence="1">
    <location>
        <begin position="200"/>
        <end position="226"/>
    </location>
</feature>
<evidence type="ECO:0000313" key="3">
    <source>
        <dbReference type="Proteomes" id="UP000578531"/>
    </source>
</evidence>
<dbReference type="AlphaFoldDB" id="A0A8H6G3Q7"/>
<evidence type="ECO:0000256" key="1">
    <source>
        <dbReference type="SAM" id="MobiDB-lite"/>
    </source>
</evidence>
<reference evidence="2 3" key="1">
    <citation type="journal article" date="2020" name="Genomics">
        <title>Complete, high-quality genomes from long-read metagenomic sequencing of two wolf lichen thalli reveals enigmatic genome architecture.</title>
        <authorList>
            <person name="McKenzie S.K."/>
            <person name="Walston R.F."/>
            <person name="Allen J.L."/>
        </authorList>
    </citation>
    <scope>NUCLEOTIDE SEQUENCE [LARGE SCALE GENOMIC DNA]</scope>
    <source>
        <strain evidence="2">WasteWater2</strain>
    </source>
</reference>
<feature type="region of interest" description="Disordered" evidence="1">
    <location>
        <begin position="276"/>
        <end position="300"/>
    </location>
</feature>
<feature type="compositionally biased region" description="Basic and acidic residues" evidence="1">
    <location>
        <begin position="83"/>
        <end position="95"/>
    </location>
</feature>
<dbReference type="EMBL" id="JACCJC010000004">
    <property type="protein sequence ID" value="KAF6239961.1"/>
    <property type="molecule type" value="Genomic_DNA"/>
</dbReference>
<feature type="compositionally biased region" description="Low complexity" evidence="1">
    <location>
        <begin position="46"/>
        <end position="56"/>
    </location>
</feature>
<keyword evidence="3" id="KW-1185">Reference proteome</keyword>
<feature type="compositionally biased region" description="Basic residues" evidence="1">
    <location>
        <begin position="289"/>
        <end position="298"/>
    </location>
</feature>
<gene>
    <name evidence="2" type="ORF">HO173_001569</name>
</gene>
<feature type="region of interest" description="Disordered" evidence="1">
    <location>
        <begin position="1"/>
        <end position="162"/>
    </location>
</feature>